<sequence length="101" mass="12754">TPTLTKSRRVHSCVLRKCWRFRQTSSMHCLETNRCHCSWRRLQLRRERTRARLKPSSHLLRRHWRRKKRLLLSKPLQRKMAVKCWQRLPRYRMLQHQMRCH</sequence>
<protein>
    <submittedName>
        <fullName evidence="1">Uncharacterized protein</fullName>
    </submittedName>
</protein>
<proteinExistence type="predicted"/>
<organism evidence="1 2">
    <name type="scientific">Symbiodinium pilosum</name>
    <name type="common">Dinoflagellate</name>
    <dbReference type="NCBI Taxonomy" id="2952"/>
    <lineage>
        <taxon>Eukaryota</taxon>
        <taxon>Sar</taxon>
        <taxon>Alveolata</taxon>
        <taxon>Dinophyceae</taxon>
        <taxon>Suessiales</taxon>
        <taxon>Symbiodiniaceae</taxon>
        <taxon>Symbiodinium</taxon>
    </lineage>
</organism>
<reference evidence="1" key="1">
    <citation type="submission" date="2021-02" db="EMBL/GenBank/DDBJ databases">
        <authorList>
            <person name="Dougan E. K."/>
            <person name="Rhodes N."/>
            <person name="Thang M."/>
            <person name="Chan C."/>
        </authorList>
    </citation>
    <scope>NUCLEOTIDE SEQUENCE</scope>
</reference>
<dbReference type="AlphaFoldDB" id="A0A812XLZ6"/>
<name>A0A812XLZ6_SYMPI</name>
<dbReference type="Proteomes" id="UP000649617">
    <property type="component" value="Unassembled WGS sequence"/>
</dbReference>
<feature type="non-terminal residue" evidence="1">
    <location>
        <position position="1"/>
    </location>
</feature>
<feature type="non-terminal residue" evidence="1">
    <location>
        <position position="101"/>
    </location>
</feature>
<dbReference type="EMBL" id="CAJNIZ010045972">
    <property type="protein sequence ID" value="CAE7735483.1"/>
    <property type="molecule type" value="Genomic_DNA"/>
</dbReference>
<comment type="caution">
    <text evidence="1">The sequence shown here is derived from an EMBL/GenBank/DDBJ whole genome shotgun (WGS) entry which is preliminary data.</text>
</comment>
<gene>
    <name evidence="1" type="ORF">SPIL2461_LOCUS21138</name>
</gene>
<keyword evidence="2" id="KW-1185">Reference proteome</keyword>
<evidence type="ECO:0000313" key="2">
    <source>
        <dbReference type="Proteomes" id="UP000649617"/>
    </source>
</evidence>
<accession>A0A812XLZ6</accession>
<evidence type="ECO:0000313" key="1">
    <source>
        <dbReference type="EMBL" id="CAE7735483.1"/>
    </source>
</evidence>